<evidence type="ECO:0000313" key="2">
    <source>
        <dbReference type="EMBL" id="MCC8361641.1"/>
    </source>
</evidence>
<sequence length="199" mass="21400">MKSFALVVVTISVACVFQAGCTSQANPPEKKYKVEPVDVAWERPPGHRPGDVSGTFKLIESADGDLPSSIENGQPVVTGGACLVYQDKRNVKSCQADADCPPPVAGGHGYCHPTEKKCWFKDAPGSFPNNPDGFIVEANCLKSGPNSLHVDRVNQLQIVNGHPAQYRWRITTCQGLVALGCKSGDPDKARSRWGDVLEP</sequence>
<accession>A0ABS8JDF3</accession>
<keyword evidence="3" id="KW-1185">Reference proteome</keyword>
<dbReference type="RefSeq" id="WP_230525295.1">
    <property type="nucleotide sequence ID" value="NZ_JAJGAK010000001.1"/>
</dbReference>
<feature type="signal peptide" evidence="1">
    <location>
        <begin position="1"/>
        <end position="25"/>
    </location>
</feature>
<evidence type="ECO:0000313" key="3">
    <source>
        <dbReference type="Proteomes" id="UP001165293"/>
    </source>
</evidence>
<proteinExistence type="predicted"/>
<feature type="chain" id="PRO_5047292161" evidence="1">
    <location>
        <begin position="26"/>
        <end position="199"/>
    </location>
</feature>
<dbReference type="PROSITE" id="PS51257">
    <property type="entry name" value="PROKAR_LIPOPROTEIN"/>
    <property type="match status" value="1"/>
</dbReference>
<organism evidence="2 3">
    <name type="scientific">Noviluteimonas lactosilytica</name>
    <dbReference type="NCBI Taxonomy" id="2888523"/>
    <lineage>
        <taxon>Bacteria</taxon>
        <taxon>Pseudomonadati</taxon>
        <taxon>Pseudomonadota</taxon>
        <taxon>Gammaproteobacteria</taxon>
        <taxon>Lysobacterales</taxon>
        <taxon>Lysobacteraceae</taxon>
        <taxon>Noviluteimonas</taxon>
    </lineage>
</organism>
<keyword evidence="1" id="KW-0732">Signal</keyword>
<protein>
    <submittedName>
        <fullName evidence="2">Uncharacterized protein</fullName>
    </submittedName>
</protein>
<dbReference type="Proteomes" id="UP001165293">
    <property type="component" value="Unassembled WGS sequence"/>
</dbReference>
<comment type="caution">
    <text evidence="2">The sequence shown here is derived from an EMBL/GenBank/DDBJ whole genome shotgun (WGS) entry which is preliminary data.</text>
</comment>
<name>A0ABS8JDF3_9GAMM</name>
<reference evidence="2" key="1">
    <citation type="submission" date="2021-10" db="EMBL/GenBank/DDBJ databases">
        <authorList>
            <person name="Lyu M."/>
            <person name="Wang X."/>
            <person name="Meng X."/>
            <person name="Xu K."/>
        </authorList>
    </citation>
    <scope>NUCLEOTIDE SEQUENCE</scope>
    <source>
        <strain evidence="2">A6</strain>
    </source>
</reference>
<evidence type="ECO:0000256" key="1">
    <source>
        <dbReference type="SAM" id="SignalP"/>
    </source>
</evidence>
<dbReference type="EMBL" id="JAJGAK010000001">
    <property type="protein sequence ID" value="MCC8361641.1"/>
    <property type="molecule type" value="Genomic_DNA"/>
</dbReference>
<gene>
    <name evidence="2" type="ORF">LK996_00895</name>
</gene>